<dbReference type="HOGENOM" id="CLU_2355127_0_0_7"/>
<dbReference type="Proteomes" id="UP000002191">
    <property type="component" value="Chromosome"/>
</dbReference>
<keyword evidence="2" id="KW-1185">Reference proteome</keyword>
<name>E6VXY2_PSEA9</name>
<dbReference type="KEGG" id="das:Daes_1677"/>
<reference evidence="1 2" key="2">
    <citation type="journal article" date="2014" name="Genome Announc.">
        <title>Complete Genome Sequence of the Subsurface, Mesophilic Sulfate-Reducing Bacterium Desulfovibrio aespoeensis Aspo-2.</title>
        <authorList>
            <person name="Pedersen K."/>
            <person name="Bengtsson A."/>
            <person name="Edlund J."/>
            <person name="Rabe L."/>
            <person name="Hazen T."/>
            <person name="Chakraborty R."/>
            <person name="Goodwin L."/>
            <person name="Shapiro N."/>
        </authorList>
    </citation>
    <scope>NUCLEOTIDE SEQUENCE [LARGE SCALE GENOMIC DNA]</scope>
    <source>
        <strain evidence="2">ATCC 700646 / DSM 10631 / Aspo-2</strain>
    </source>
</reference>
<evidence type="ECO:0000313" key="1">
    <source>
        <dbReference type="EMBL" id="ADU62689.1"/>
    </source>
</evidence>
<reference evidence="2" key="1">
    <citation type="submission" date="2010-12" db="EMBL/GenBank/DDBJ databases">
        <title>Complete sequence of Desulfovibrio aespoeensis Aspo-2.</title>
        <authorList>
            <consortium name="US DOE Joint Genome Institute"/>
            <person name="Lucas S."/>
            <person name="Copeland A."/>
            <person name="Lapidus A."/>
            <person name="Cheng J.-F."/>
            <person name="Goodwin L."/>
            <person name="Pitluck S."/>
            <person name="Chertkov O."/>
            <person name="Misra M."/>
            <person name="Detter J.C."/>
            <person name="Han C."/>
            <person name="Tapia R."/>
            <person name="Land M."/>
            <person name="Hauser L."/>
            <person name="Kyrpides N."/>
            <person name="Ivanova N."/>
            <person name="Ovchinnikova G."/>
            <person name="Pedersen K."/>
            <person name="Jagevall S."/>
            <person name="Hazen T."/>
            <person name="Woyke T."/>
        </authorList>
    </citation>
    <scope>NUCLEOTIDE SEQUENCE [LARGE SCALE GENOMIC DNA]</scope>
    <source>
        <strain evidence="2">ATCC 700646 / DSM 10631 / Aspo-2</strain>
    </source>
</reference>
<dbReference type="EMBL" id="CP002431">
    <property type="protein sequence ID" value="ADU62689.1"/>
    <property type="molecule type" value="Genomic_DNA"/>
</dbReference>
<protein>
    <submittedName>
        <fullName evidence="1">Uncharacterized protein</fullName>
    </submittedName>
</protein>
<dbReference type="eggNOG" id="ENOG50318GV">
    <property type="taxonomic scope" value="Bacteria"/>
</dbReference>
<sequence>MSGMSISTESVSALTENLMRGAETVSDTTSTIFSSVNRGGVDSMEQTVAGAEVASRTSEFFGSGTDFSSTGTDYDTQQAVNNTVMSGNGSIADIVV</sequence>
<accession>E6VXY2</accession>
<dbReference type="STRING" id="643562.Daes_1677"/>
<evidence type="ECO:0000313" key="2">
    <source>
        <dbReference type="Proteomes" id="UP000002191"/>
    </source>
</evidence>
<gene>
    <name evidence="1" type="ordered locus">Daes_1677</name>
</gene>
<proteinExistence type="predicted"/>
<organism evidence="1 2">
    <name type="scientific">Pseudodesulfovibrio aespoeensis (strain ATCC 700646 / DSM 10631 / Aspo-2)</name>
    <name type="common">Desulfovibrio aespoeensis</name>
    <dbReference type="NCBI Taxonomy" id="643562"/>
    <lineage>
        <taxon>Bacteria</taxon>
        <taxon>Pseudomonadati</taxon>
        <taxon>Thermodesulfobacteriota</taxon>
        <taxon>Desulfovibrionia</taxon>
        <taxon>Desulfovibrionales</taxon>
        <taxon>Desulfovibrionaceae</taxon>
    </lineage>
</organism>
<dbReference type="AlphaFoldDB" id="E6VXY2"/>